<evidence type="ECO:0000259" key="17">
    <source>
        <dbReference type="Pfam" id="PF17683"/>
    </source>
</evidence>
<comment type="similarity">
    <text evidence="3">Belongs to the TFIIF beta subunit family.</text>
</comment>
<evidence type="ECO:0000256" key="2">
    <source>
        <dbReference type="ARBA" id="ARBA00007803"/>
    </source>
</evidence>
<organism evidence="18 19">
    <name type="scientific">Hanseniaspora valbyensis NRRL Y-1626</name>
    <dbReference type="NCBI Taxonomy" id="766949"/>
    <lineage>
        <taxon>Eukaryota</taxon>
        <taxon>Fungi</taxon>
        <taxon>Dikarya</taxon>
        <taxon>Ascomycota</taxon>
        <taxon>Saccharomycotina</taxon>
        <taxon>Saccharomycetes</taxon>
        <taxon>Saccharomycodales</taxon>
        <taxon>Saccharomycodaceae</taxon>
        <taxon>Hanseniaspora</taxon>
    </lineage>
</organism>
<dbReference type="GO" id="GO:0005674">
    <property type="term" value="C:transcription factor TFIIF complex"/>
    <property type="evidence" value="ECO:0007669"/>
    <property type="project" value="InterPro"/>
</dbReference>
<dbReference type="Gene3D" id="3.30.720.90">
    <property type="match status" value="1"/>
</dbReference>
<evidence type="ECO:0000256" key="12">
    <source>
        <dbReference type="ARBA" id="ARBA00081863"/>
    </source>
</evidence>
<dbReference type="FunFam" id="1.10.10.10:FF:000035">
    <property type="entry name" value="General transcription factor IIF subunit 2"/>
    <property type="match status" value="1"/>
</dbReference>
<dbReference type="PANTHER" id="PTHR10445:SF0">
    <property type="entry name" value="GENERAL TRANSCRIPTION FACTOR IIF SUBUNIT 2"/>
    <property type="match status" value="1"/>
</dbReference>
<evidence type="ECO:0000256" key="6">
    <source>
        <dbReference type="ARBA" id="ARBA00023015"/>
    </source>
</evidence>
<keyword evidence="8" id="KW-0804">Transcription</keyword>
<dbReference type="GO" id="GO:0003677">
    <property type="term" value="F:DNA binding"/>
    <property type="evidence" value="ECO:0007669"/>
    <property type="project" value="UniProtKB-KW"/>
</dbReference>
<comment type="similarity">
    <text evidence="2 13">Belongs to the eukaryotic ribosomal protein eL38 family.</text>
</comment>
<evidence type="ECO:0000256" key="3">
    <source>
        <dbReference type="ARBA" id="ARBA00009543"/>
    </source>
</evidence>
<dbReference type="Proteomes" id="UP000092321">
    <property type="component" value="Unassembled WGS sequence"/>
</dbReference>
<dbReference type="Pfam" id="PF01781">
    <property type="entry name" value="Ribosomal_L38e"/>
    <property type="match status" value="1"/>
</dbReference>
<evidence type="ECO:0000256" key="9">
    <source>
        <dbReference type="ARBA" id="ARBA00023242"/>
    </source>
</evidence>
<dbReference type="InterPro" id="IPR011039">
    <property type="entry name" value="TFIIF_interaction"/>
</dbReference>
<feature type="domain" description="TFIIF beta subunit N-terminal" evidence="17">
    <location>
        <begin position="62"/>
        <end position="227"/>
    </location>
</feature>
<evidence type="ECO:0000313" key="18">
    <source>
        <dbReference type="EMBL" id="OBA26612.1"/>
    </source>
</evidence>
<evidence type="ECO:0000256" key="1">
    <source>
        <dbReference type="ARBA" id="ARBA00004123"/>
    </source>
</evidence>
<evidence type="ECO:0000256" key="14">
    <source>
        <dbReference type="SAM" id="Coils"/>
    </source>
</evidence>
<feature type="region of interest" description="Disordered" evidence="15">
    <location>
        <begin position="1"/>
        <end position="22"/>
    </location>
</feature>
<dbReference type="EMBL" id="LXPE01000015">
    <property type="protein sequence ID" value="OBA26612.1"/>
    <property type="molecule type" value="Genomic_DNA"/>
</dbReference>
<dbReference type="GO" id="GO:0006367">
    <property type="term" value="P:transcription initiation at RNA polymerase II promoter"/>
    <property type="evidence" value="ECO:0007669"/>
    <property type="project" value="InterPro"/>
</dbReference>
<protein>
    <recommendedName>
        <fullName evidence="4">Transcription initiation factor IIF subunit beta</fullName>
    </recommendedName>
    <alternativeName>
        <fullName evidence="12">TFIIF medium subunit</fullName>
    </alternativeName>
    <alternativeName>
        <fullName evidence="11">TFIIF-beta</fullName>
    </alternativeName>
</protein>
<dbReference type="GO" id="GO:1990904">
    <property type="term" value="C:ribonucleoprotein complex"/>
    <property type="evidence" value="ECO:0007669"/>
    <property type="project" value="UniProtKB-KW"/>
</dbReference>
<dbReference type="PANTHER" id="PTHR10445">
    <property type="entry name" value="GENERAL TRANSCRIPTION FACTOR IIF SUBUNIT 2"/>
    <property type="match status" value="1"/>
</dbReference>
<sequence length="564" mass="66213">MSDFKEGFNKFTKPRNDDYEEDNIDDHILKEDDDIIDGNDIENNEDKIYEESLDLDMASVEKKVWLVRLPLFLAQKWRDEQTLKGQDLGKIRIHKKTQKIQLILNEDVEGLEDMPHSYEIDLTQKYVENEYIFTEQNLKKYEQRAQQLEQNPELQKQLYILKKEKQEEFEKRKKKLQQQYKKNRKKQFKQRIFIEKDGRDRYIPYVKTIPKKTAIVGTVAHECQVVPSIKDPNYNKIIEQRKQMIKFQHKRSITVLDEGVGKTLGRAAGLSLLGDNSNFLKVSKDKQSKDKKEPTRNIRMPKKELLNLLFKLFDEYNYWSLKGLKERTKQPEVYLKECLDHVALLIKKGPYALKYTLKSEYKKLQQNERIQKLGTITNDSDSASQEPVSQTPQATLGTTTTVNNNLTADDQIANNNQIKTAEDIEKEKHDQQVRLQRMQQRAQETGHVPSLNNNADDYFDEDIEMEDIIFIKNIKSKPSTPITYTMAQQIELKEFLELVKKEYATKAQITIKTNLKVNAKGKTFRQTKFKLRAPKHKYTTIVDSATRAKQVKQVLTDKNVVEIK</sequence>
<keyword evidence="9" id="KW-0539">Nucleus</keyword>
<evidence type="ECO:0000256" key="13">
    <source>
        <dbReference type="RuleBase" id="RU003445"/>
    </source>
</evidence>
<dbReference type="Gene3D" id="1.10.10.10">
    <property type="entry name" value="Winged helix-like DNA-binding domain superfamily/Winged helix DNA-binding domain"/>
    <property type="match status" value="1"/>
</dbReference>
<dbReference type="InterPro" id="IPR036390">
    <property type="entry name" value="WH_DNA-bd_sf"/>
</dbReference>
<proteinExistence type="inferred from homology"/>
<evidence type="ECO:0000256" key="7">
    <source>
        <dbReference type="ARBA" id="ARBA00023125"/>
    </source>
</evidence>
<dbReference type="InterPro" id="IPR003196">
    <property type="entry name" value="TFIIF_beta"/>
</dbReference>
<evidence type="ECO:0000256" key="10">
    <source>
        <dbReference type="ARBA" id="ARBA00023274"/>
    </source>
</evidence>
<comment type="caution">
    <text evidence="18">The sequence shown here is derived from an EMBL/GenBank/DDBJ whole genome shotgun (WGS) entry which is preliminary data.</text>
</comment>
<evidence type="ECO:0000256" key="8">
    <source>
        <dbReference type="ARBA" id="ARBA00023163"/>
    </source>
</evidence>
<reference evidence="19" key="1">
    <citation type="journal article" date="2016" name="Proc. Natl. Acad. Sci. U.S.A.">
        <title>Comparative genomics of biotechnologically important yeasts.</title>
        <authorList>
            <person name="Riley R."/>
            <person name="Haridas S."/>
            <person name="Wolfe K.H."/>
            <person name="Lopes M.R."/>
            <person name="Hittinger C.T."/>
            <person name="Goeker M."/>
            <person name="Salamov A.A."/>
            <person name="Wisecaver J.H."/>
            <person name="Long T.M."/>
            <person name="Calvey C.H."/>
            <person name="Aerts A.L."/>
            <person name="Barry K.W."/>
            <person name="Choi C."/>
            <person name="Clum A."/>
            <person name="Coughlan A.Y."/>
            <person name="Deshpande S."/>
            <person name="Douglass A.P."/>
            <person name="Hanson S.J."/>
            <person name="Klenk H.-P."/>
            <person name="LaButti K.M."/>
            <person name="Lapidus A."/>
            <person name="Lindquist E.A."/>
            <person name="Lipzen A.M."/>
            <person name="Meier-Kolthoff J.P."/>
            <person name="Ohm R.A."/>
            <person name="Otillar R.P."/>
            <person name="Pangilinan J.L."/>
            <person name="Peng Y."/>
            <person name="Rokas A."/>
            <person name="Rosa C.A."/>
            <person name="Scheuner C."/>
            <person name="Sibirny A.A."/>
            <person name="Slot J.C."/>
            <person name="Stielow J.B."/>
            <person name="Sun H."/>
            <person name="Kurtzman C.P."/>
            <person name="Blackwell M."/>
            <person name="Grigoriev I.V."/>
            <person name="Jeffries T.W."/>
        </authorList>
    </citation>
    <scope>NUCLEOTIDE SEQUENCE [LARGE SCALE GENOMIC DNA]</scope>
    <source>
        <strain evidence="19">NRRL Y-1626</strain>
    </source>
</reference>
<keyword evidence="14" id="KW-0175">Coiled coil</keyword>
<dbReference type="GO" id="GO:0005840">
    <property type="term" value="C:ribosome"/>
    <property type="evidence" value="ECO:0007669"/>
    <property type="project" value="UniProtKB-KW"/>
</dbReference>
<keyword evidence="5 13" id="KW-0689">Ribosomal protein</keyword>
<evidence type="ECO:0000256" key="5">
    <source>
        <dbReference type="ARBA" id="ARBA00022980"/>
    </source>
</evidence>
<evidence type="ECO:0000256" key="15">
    <source>
        <dbReference type="SAM" id="MobiDB-lite"/>
    </source>
</evidence>
<evidence type="ECO:0000259" key="16">
    <source>
        <dbReference type="Pfam" id="PF02270"/>
    </source>
</evidence>
<dbReference type="GO" id="GO:0006412">
    <property type="term" value="P:translation"/>
    <property type="evidence" value="ECO:0007669"/>
    <property type="project" value="InterPro"/>
</dbReference>
<dbReference type="InterPro" id="IPR002675">
    <property type="entry name" value="Ribosomal_eL38"/>
</dbReference>
<name>A0A1B7TCY8_9ASCO</name>
<comment type="subcellular location">
    <subcellularLocation>
        <location evidence="1">Nucleus</location>
    </subcellularLocation>
</comment>
<keyword evidence="19" id="KW-1185">Reference proteome</keyword>
<feature type="compositionally biased region" description="Polar residues" evidence="15">
    <location>
        <begin position="376"/>
        <end position="390"/>
    </location>
</feature>
<feature type="domain" description="TFIIF beta subunit HTH" evidence="16">
    <location>
        <begin position="298"/>
        <end position="362"/>
    </location>
</feature>
<dbReference type="InterPro" id="IPR040504">
    <property type="entry name" value="TFIIF_beta_N"/>
</dbReference>
<keyword evidence="10 13" id="KW-0687">Ribonucleoprotein</keyword>
<accession>A0A1B7TCY8</accession>
<dbReference type="GO" id="GO:0003735">
    <property type="term" value="F:structural constituent of ribosome"/>
    <property type="evidence" value="ECO:0007669"/>
    <property type="project" value="InterPro"/>
</dbReference>
<feature type="region of interest" description="Disordered" evidence="15">
    <location>
        <begin position="376"/>
        <end position="398"/>
    </location>
</feature>
<dbReference type="SUPFAM" id="SSF50916">
    <property type="entry name" value="Rap30/74 interaction domains"/>
    <property type="match status" value="1"/>
</dbReference>
<evidence type="ECO:0000256" key="4">
    <source>
        <dbReference type="ARBA" id="ARBA00021453"/>
    </source>
</evidence>
<dbReference type="InterPro" id="IPR038464">
    <property type="entry name" value="Ribosomal_eL38_sf"/>
</dbReference>
<keyword evidence="7" id="KW-0238">DNA-binding</keyword>
<dbReference type="InterPro" id="IPR036388">
    <property type="entry name" value="WH-like_DNA-bd_sf"/>
</dbReference>
<dbReference type="AlphaFoldDB" id="A0A1B7TCY8"/>
<dbReference type="SUPFAM" id="SSF46785">
    <property type="entry name" value="Winged helix' DNA-binding domain"/>
    <property type="match status" value="1"/>
</dbReference>
<feature type="coiled-coil region" evidence="14">
    <location>
        <begin position="131"/>
        <end position="186"/>
    </location>
</feature>
<dbReference type="InterPro" id="IPR040450">
    <property type="entry name" value="TFIIF_beta_HTH"/>
</dbReference>
<dbReference type="CDD" id="cd07980">
    <property type="entry name" value="TFIIF_beta"/>
    <property type="match status" value="1"/>
</dbReference>
<dbReference type="Pfam" id="PF02270">
    <property type="entry name" value="TFIIF_beta"/>
    <property type="match status" value="1"/>
</dbReference>
<dbReference type="Pfam" id="PF17683">
    <property type="entry name" value="TFIIF_beta_N"/>
    <property type="match status" value="1"/>
</dbReference>
<evidence type="ECO:0000313" key="19">
    <source>
        <dbReference type="Proteomes" id="UP000092321"/>
    </source>
</evidence>
<gene>
    <name evidence="18" type="ORF">HANVADRAFT_6943</name>
</gene>
<evidence type="ECO:0000256" key="11">
    <source>
        <dbReference type="ARBA" id="ARBA00081473"/>
    </source>
</evidence>
<dbReference type="OrthoDB" id="26094at2759"/>
<keyword evidence="6" id="KW-0805">Transcription regulation</keyword>